<dbReference type="InterPro" id="IPR001128">
    <property type="entry name" value="Cyt_P450"/>
</dbReference>
<evidence type="ECO:0000256" key="3">
    <source>
        <dbReference type="ARBA" id="ARBA00004406"/>
    </source>
</evidence>
<dbReference type="AlphaFoldDB" id="A0A4Y1P069"/>
<dbReference type="GO" id="GO:0020037">
    <property type="term" value="F:heme binding"/>
    <property type="evidence" value="ECO:0007669"/>
    <property type="project" value="InterPro"/>
</dbReference>
<organism evidence="15">
    <name type="scientific">Bradysia odoriphaga</name>
    <dbReference type="NCBI Taxonomy" id="1564500"/>
    <lineage>
        <taxon>Eukaryota</taxon>
        <taxon>Metazoa</taxon>
        <taxon>Ecdysozoa</taxon>
        <taxon>Arthropoda</taxon>
        <taxon>Hexapoda</taxon>
        <taxon>Insecta</taxon>
        <taxon>Pterygota</taxon>
        <taxon>Neoptera</taxon>
        <taxon>Endopterygota</taxon>
        <taxon>Diptera</taxon>
        <taxon>Nematocera</taxon>
        <taxon>Sciaroidea</taxon>
        <taxon>Sciaridae</taxon>
        <taxon>Bradysia</taxon>
    </lineage>
</organism>
<sequence>MFFTIVAALLLLIGYLFHQHKYKFWINRGFVQLEPKFLIGDLGPMMTEKKSIGEYFYNIYVKHKHHKALGIYMGFQPAVVVNDAILLQNVLVRDFSSFHDRPVPFDLQHDTLQNHLFHVPGQEWRDLRVKLSPTFTSGKLKGMFSVIKDCGNVLQEYLVKNVGSGTNVFEFRELFARLNTSIISSVAFGIDNDCVNEPDHIFRRMGAKNFEITKWVMVRNMILFFFPQAMKMFRIKITHPEVEKFVYSVVKQTIEYREKNNVERNDFMQLLIQLRNQGYVSVDKDDNNADKSGHDDKKKLSFDDLAANVFVFFQAGFETSSSTLSYCLFELARHPEIQKKAQQEIDRVLKASGENEISYEVLSELKYLQHCIDETLRKYPILPLMFRLCTADYKIPDTELTIPKGTGVMIPVLGFQRDPEIYENPLEFRPERFIDCPTGSTAKGCYYLPFGDGPRNCIGMRMGKLTSKLGLMLVLSKFNVELADPDMADKELEFHHVQFILCPLKEFNLRITPRSASN</sequence>
<dbReference type="InterPro" id="IPR017972">
    <property type="entry name" value="Cyt_P450_CS"/>
</dbReference>
<evidence type="ECO:0000256" key="12">
    <source>
        <dbReference type="ARBA" id="ARBA00023136"/>
    </source>
</evidence>
<keyword evidence="11 14" id="KW-0503">Monooxygenase</keyword>
<keyword evidence="6 13" id="KW-0479">Metal-binding</keyword>
<dbReference type="EMBL" id="MF420389">
    <property type="protein sequence ID" value="AXU40245.1"/>
    <property type="molecule type" value="mRNA"/>
</dbReference>
<reference evidence="15" key="1">
    <citation type="submission" date="2017-06" db="EMBL/GenBank/DDBJ databases">
        <title>Identification and functional analysis of a cytochrome P450 gene involved in imidacloprid detoxification from Bradysia odoriphaga Yang et Zhang.</title>
        <authorList>
            <person name="Chen C."/>
        </authorList>
    </citation>
    <scope>NUCLEOTIDE SEQUENCE</scope>
</reference>
<comment type="similarity">
    <text evidence="4 14">Belongs to the cytochrome P450 family.</text>
</comment>
<keyword evidence="5 13" id="KW-0349">Heme</keyword>
<evidence type="ECO:0000256" key="9">
    <source>
        <dbReference type="ARBA" id="ARBA00023002"/>
    </source>
</evidence>
<dbReference type="PROSITE" id="PS00086">
    <property type="entry name" value="CYTOCHROME_P450"/>
    <property type="match status" value="1"/>
</dbReference>
<evidence type="ECO:0000313" key="15">
    <source>
        <dbReference type="EMBL" id="AXU40245.1"/>
    </source>
</evidence>
<evidence type="ECO:0000256" key="2">
    <source>
        <dbReference type="ARBA" id="ARBA00004174"/>
    </source>
</evidence>
<dbReference type="PANTHER" id="PTHR24292">
    <property type="entry name" value="CYTOCHROME P450"/>
    <property type="match status" value="1"/>
</dbReference>
<name>A0A4Y1P069_9DIPT</name>
<dbReference type="CDD" id="cd11056">
    <property type="entry name" value="CYP6-like"/>
    <property type="match status" value="1"/>
</dbReference>
<evidence type="ECO:0000256" key="11">
    <source>
        <dbReference type="ARBA" id="ARBA00023033"/>
    </source>
</evidence>
<dbReference type="Pfam" id="PF00067">
    <property type="entry name" value="p450"/>
    <property type="match status" value="1"/>
</dbReference>
<accession>A0A4Y1P069</accession>
<dbReference type="FunFam" id="1.10.630.10:FF:000042">
    <property type="entry name" value="Cytochrome P450"/>
    <property type="match status" value="1"/>
</dbReference>
<evidence type="ECO:0000256" key="7">
    <source>
        <dbReference type="ARBA" id="ARBA00022824"/>
    </source>
</evidence>
<evidence type="ECO:0000256" key="10">
    <source>
        <dbReference type="ARBA" id="ARBA00023004"/>
    </source>
</evidence>
<comment type="subcellular location">
    <subcellularLocation>
        <location evidence="3">Endoplasmic reticulum membrane</location>
        <topology evidence="3">Peripheral membrane protein</topology>
    </subcellularLocation>
    <subcellularLocation>
        <location evidence="2">Microsome membrane</location>
        <topology evidence="2">Peripheral membrane protein</topology>
    </subcellularLocation>
</comment>
<dbReference type="SMR" id="A0A4Y1P069"/>
<evidence type="ECO:0000256" key="4">
    <source>
        <dbReference type="ARBA" id="ARBA00010617"/>
    </source>
</evidence>
<evidence type="ECO:0000256" key="5">
    <source>
        <dbReference type="ARBA" id="ARBA00022617"/>
    </source>
</evidence>
<dbReference type="Gene3D" id="1.10.630.10">
    <property type="entry name" value="Cytochrome P450"/>
    <property type="match status" value="1"/>
</dbReference>
<dbReference type="InterPro" id="IPR036396">
    <property type="entry name" value="Cyt_P450_sf"/>
</dbReference>
<dbReference type="SUPFAM" id="SSF48264">
    <property type="entry name" value="Cytochrome P450"/>
    <property type="match status" value="1"/>
</dbReference>
<keyword evidence="7" id="KW-0256">Endoplasmic reticulum</keyword>
<dbReference type="PRINTS" id="PR00385">
    <property type="entry name" value="P450"/>
</dbReference>
<dbReference type="PANTHER" id="PTHR24292:SF100">
    <property type="entry name" value="CYTOCHROME P450 6A16, ISOFORM B-RELATED"/>
    <property type="match status" value="1"/>
</dbReference>
<evidence type="ECO:0000256" key="1">
    <source>
        <dbReference type="ARBA" id="ARBA00001971"/>
    </source>
</evidence>
<dbReference type="GO" id="GO:0005789">
    <property type="term" value="C:endoplasmic reticulum membrane"/>
    <property type="evidence" value="ECO:0007669"/>
    <property type="project" value="UniProtKB-SubCell"/>
</dbReference>
<dbReference type="GO" id="GO:0004497">
    <property type="term" value="F:monooxygenase activity"/>
    <property type="evidence" value="ECO:0007669"/>
    <property type="project" value="UniProtKB-KW"/>
</dbReference>
<keyword evidence="10 13" id="KW-0408">Iron</keyword>
<dbReference type="InterPro" id="IPR050476">
    <property type="entry name" value="Insect_CytP450_Detox"/>
</dbReference>
<keyword evidence="9 14" id="KW-0560">Oxidoreductase</keyword>
<feature type="binding site" description="axial binding residue" evidence="13">
    <location>
        <position position="457"/>
    </location>
    <ligand>
        <name>heme</name>
        <dbReference type="ChEBI" id="CHEBI:30413"/>
    </ligand>
    <ligandPart>
        <name>Fe</name>
        <dbReference type="ChEBI" id="CHEBI:18248"/>
    </ligandPart>
</feature>
<evidence type="ECO:0000256" key="8">
    <source>
        <dbReference type="ARBA" id="ARBA00022848"/>
    </source>
</evidence>
<evidence type="ECO:0000256" key="14">
    <source>
        <dbReference type="RuleBase" id="RU000461"/>
    </source>
</evidence>
<evidence type="ECO:0000256" key="13">
    <source>
        <dbReference type="PIRSR" id="PIRSR602401-1"/>
    </source>
</evidence>
<dbReference type="GO" id="GO:0016705">
    <property type="term" value="F:oxidoreductase activity, acting on paired donors, with incorporation or reduction of molecular oxygen"/>
    <property type="evidence" value="ECO:0007669"/>
    <property type="project" value="InterPro"/>
</dbReference>
<dbReference type="PRINTS" id="PR00463">
    <property type="entry name" value="EP450I"/>
</dbReference>
<dbReference type="InterPro" id="IPR002401">
    <property type="entry name" value="Cyt_P450_E_grp-I"/>
</dbReference>
<proteinExistence type="evidence at transcript level"/>
<keyword evidence="12" id="KW-0472">Membrane</keyword>
<dbReference type="GO" id="GO:0005506">
    <property type="term" value="F:iron ion binding"/>
    <property type="evidence" value="ECO:0007669"/>
    <property type="project" value="InterPro"/>
</dbReference>
<protein>
    <submittedName>
        <fullName evidence="15">CYP6FV12</fullName>
    </submittedName>
</protein>
<comment type="cofactor">
    <cofactor evidence="1 13">
        <name>heme</name>
        <dbReference type="ChEBI" id="CHEBI:30413"/>
    </cofactor>
</comment>
<evidence type="ECO:0000256" key="6">
    <source>
        <dbReference type="ARBA" id="ARBA00022723"/>
    </source>
</evidence>
<keyword evidence="8" id="KW-0492">Microsome</keyword>